<dbReference type="SUPFAM" id="SSF51126">
    <property type="entry name" value="Pectin lyase-like"/>
    <property type="match status" value="1"/>
</dbReference>
<accession>A0A5C4T9I2</accession>
<evidence type="ECO:0000259" key="1">
    <source>
        <dbReference type="Pfam" id="PF05048"/>
    </source>
</evidence>
<keyword evidence="3" id="KW-1185">Reference proteome</keyword>
<dbReference type="OrthoDB" id="3799348at2"/>
<protein>
    <recommendedName>
        <fullName evidence="1">Periplasmic copper-binding protein NosD beta helix domain-containing protein</fullName>
    </recommendedName>
</protein>
<evidence type="ECO:0000313" key="3">
    <source>
        <dbReference type="Proteomes" id="UP000307943"/>
    </source>
</evidence>
<name>A0A5C4T9I2_9BACL</name>
<sequence length="149" mass="15957">MHVRGLVRGEISGNTINGSSHRNINLSPACRRVTIGGNQLHNARSSAVNIAWYCERIVVEGNVISSYVSSLENTDDAAIQVYKDGTGIAVSGNSISGDWKYAVYLSQVKYSTVTGNNFIDGGSLPTSASRRTGLRRFPPGRSIRRAAAA</sequence>
<dbReference type="EMBL" id="VDCQ01000018">
    <property type="protein sequence ID" value="TNJ65545.1"/>
    <property type="molecule type" value="Genomic_DNA"/>
</dbReference>
<evidence type="ECO:0000313" key="2">
    <source>
        <dbReference type="EMBL" id="TNJ65545.1"/>
    </source>
</evidence>
<dbReference type="InterPro" id="IPR007742">
    <property type="entry name" value="NosD_dom"/>
</dbReference>
<comment type="caution">
    <text evidence="2">The sequence shown here is derived from an EMBL/GenBank/DDBJ whole genome shotgun (WGS) entry which is preliminary data.</text>
</comment>
<feature type="domain" description="Periplasmic copper-binding protein NosD beta helix" evidence="1">
    <location>
        <begin position="10"/>
        <end position="120"/>
    </location>
</feature>
<organism evidence="2 3">
    <name type="scientific">Paenibacillus hemerocallicola</name>
    <dbReference type="NCBI Taxonomy" id="1172614"/>
    <lineage>
        <taxon>Bacteria</taxon>
        <taxon>Bacillati</taxon>
        <taxon>Bacillota</taxon>
        <taxon>Bacilli</taxon>
        <taxon>Bacillales</taxon>
        <taxon>Paenibacillaceae</taxon>
        <taxon>Paenibacillus</taxon>
    </lineage>
</organism>
<dbReference type="AlphaFoldDB" id="A0A5C4T9I2"/>
<dbReference type="Pfam" id="PF05048">
    <property type="entry name" value="NosD"/>
    <property type="match status" value="1"/>
</dbReference>
<dbReference type="Gene3D" id="2.160.20.10">
    <property type="entry name" value="Single-stranded right-handed beta-helix, Pectin lyase-like"/>
    <property type="match status" value="1"/>
</dbReference>
<gene>
    <name evidence="2" type="ORF">FE784_14975</name>
</gene>
<reference evidence="2 3" key="1">
    <citation type="submission" date="2019-05" db="EMBL/GenBank/DDBJ databases">
        <title>We sequenced the genome of Paenibacillus hemerocallicola KCTC 33185 for further insight into its adaptation and study the phylogeny of Paenibacillus.</title>
        <authorList>
            <person name="Narsing Rao M.P."/>
        </authorList>
    </citation>
    <scope>NUCLEOTIDE SEQUENCE [LARGE SCALE GENOMIC DNA]</scope>
    <source>
        <strain evidence="2 3">KCTC 33185</strain>
    </source>
</reference>
<dbReference type="Proteomes" id="UP000307943">
    <property type="component" value="Unassembled WGS sequence"/>
</dbReference>
<proteinExistence type="predicted"/>
<dbReference type="InterPro" id="IPR012334">
    <property type="entry name" value="Pectin_lyas_fold"/>
</dbReference>
<dbReference type="InterPro" id="IPR011050">
    <property type="entry name" value="Pectin_lyase_fold/virulence"/>
</dbReference>